<reference evidence="1 2" key="1">
    <citation type="journal article" date="2020" name="Cell">
        <title>Large-Scale Comparative Analyses of Tick Genomes Elucidate Their Genetic Diversity and Vector Capacities.</title>
        <authorList>
            <consortium name="Tick Genome and Microbiome Consortium (TIGMIC)"/>
            <person name="Jia N."/>
            <person name="Wang J."/>
            <person name="Shi W."/>
            <person name="Du L."/>
            <person name="Sun Y."/>
            <person name="Zhan W."/>
            <person name="Jiang J.F."/>
            <person name="Wang Q."/>
            <person name="Zhang B."/>
            <person name="Ji P."/>
            <person name="Bell-Sakyi L."/>
            <person name="Cui X.M."/>
            <person name="Yuan T.T."/>
            <person name="Jiang B.G."/>
            <person name="Yang W.F."/>
            <person name="Lam T.T."/>
            <person name="Chang Q.C."/>
            <person name="Ding S.J."/>
            <person name="Wang X.J."/>
            <person name="Zhu J.G."/>
            <person name="Ruan X.D."/>
            <person name="Zhao L."/>
            <person name="Wei J.T."/>
            <person name="Ye R.Z."/>
            <person name="Que T.C."/>
            <person name="Du C.H."/>
            <person name="Zhou Y.H."/>
            <person name="Cheng J.X."/>
            <person name="Dai P.F."/>
            <person name="Guo W.B."/>
            <person name="Han X.H."/>
            <person name="Huang E.J."/>
            <person name="Li L.F."/>
            <person name="Wei W."/>
            <person name="Gao Y.C."/>
            <person name="Liu J.Z."/>
            <person name="Shao H.Z."/>
            <person name="Wang X."/>
            <person name="Wang C.C."/>
            <person name="Yang T.C."/>
            <person name="Huo Q.B."/>
            <person name="Li W."/>
            <person name="Chen H.Y."/>
            <person name="Chen S.E."/>
            <person name="Zhou L.G."/>
            <person name="Ni X.B."/>
            <person name="Tian J.H."/>
            <person name="Sheng Y."/>
            <person name="Liu T."/>
            <person name="Pan Y.S."/>
            <person name="Xia L.Y."/>
            <person name="Li J."/>
            <person name="Zhao F."/>
            <person name="Cao W.C."/>
        </authorList>
    </citation>
    <scope>NUCLEOTIDE SEQUENCE [LARGE SCALE GENOMIC DNA]</scope>
    <source>
        <strain evidence="1">HaeL-2018</strain>
    </source>
</reference>
<keyword evidence="2" id="KW-1185">Reference proteome</keyword>
<sequence>MTADISHIKERATEKHPAALFLLDQITNFKKIRPTWTEETTRRCVVLRHLSTKAYEHMRGEALKLPSRKTLTNYIGTTSGQTGFNKLVETRLLAEARNLEKPQQKSAHSSWMR</sequence>
<evidence type="ECO:0000313" key="1">
    <source>
        <dbReference type="EMBL" id="KAH9371891.1"/>
    </source>
</evidence>
<dbReference type="OrthoDB" id="6514526at2759"/>
<dbReference type="OMA" id="IAEKRLX"/>
<organism evidence="1 2">
    <name type="scientific">Haemaphysalis longicornis</name>
    <name type="common">Bush tick</name>
    <dbReference type="NCBI Taxonomy" id="44386"/>
    <lineage>
        <taxon>Eukaryota</taxon>
        <taxon>Metazoa</taxon>
        <taxon>Ecdysozoa</taxon>
        <taxon>Arthropoda</taxon>
        <taxon>Chelicerata</taxon>
        <taxon>Arachnida</taxon>
        <taxon>Acari</taxon>
        <taxon>Parasitiformes</taxon>
        <taxon>Ixodida</taxon>
        <taxon>Ixodoidea</taxon>
        <taxon>Ixodidae</taxon>
        <taxon>Haemaphysalinae</taxon>
        <taxon>Haemaphysalis</taxon>
    </lineage>
</organism>
<name>A0A9J6G9M6_HAELO</name>
<dbReference type="Proteomes" id="UP000821853">
    <property type="component" value="Chromosome 3"/>
</dbReference>
<accession>A0A9J6G9M6</accession>
<comment type="caution">
    <text evidence="1">The sequence shown here is derived from an EMBL/GenBank/DDBJ whole genome shotgun (WGS) entry which is preliminary data.</text>
</comment>
<dbReference type="VEuPathDB" id="VectorBase:HLOH_050041"/>
<proteinExistence type="predicted"/>
<dbReference type="EMBL" id="JABSTR010000005">
    <property type="protein sequence ID" value="KAH9371891.1"/>
    <property type="molecule type" value="Genomic_DNA"/>
</dbReference>
<evidence type="ECO:0000313" key="2">
    <source>
        <dbReference type="Proteomes" id="UP000821853"/>
    </source>
</evidence>
<dbReference type="AlphaFoldDB" id="A0A9J6G9M6"/>
<gene>
    <name evidence="1" type="ORF">HPB48_019335</name>
</gene>
<protein>
    <submittedName>
        <fullName evidence="1">Uncharacterized protein</fullName>
    </submittedName>
</protein>